<reference evidence="7 8" key="1">
    <citation type="journal article" date="2023" name="Life. Sci Alliance">
        <title>Evolutionary insights into 3D genome organization and epigenetic landscape of Vigna mungo.</title>
        <authorList>
            <person name="Junaid A."/>
            <person name="Singh B."/>
            <person name="Bhatia S."/>
        </authorList>
    </citation>
    <scope>NUCLEOTIDE SEQUENCE [LARGE SCALE GENOMIC DNA]</scope>
    <source>
        <strain evidence="7">Urdbean</strain>
    </source>
</reference>
<dbReference type="GO" id="GO:0005324">
    <property type="term" value="F:long-chain fatty acid transmembrane transporter activity"/>
    <property type="evidence" value="ECO:0007669"/>
    <property type="project" value="TreeGrafter"/>
</dbReference>
<dbReference type="GO" id="GO:0005778">
    <property type="term" value="C:peroxisomal membrane"/>
    <property type="evidence" value="ECO:0007669"/>
    <property type="project" value="TreeGrafter"/>
</dbReference>
<evidence type="ECO:0000313" key="8">
    <source>
        <dbReference type="Proteomes" id="UP001374535"/>
    </source>
</evidence>
<sequence length="173" mass="19451">MLVNNLAQGLTIMGFERGSNPMIAKQLVVKKVGNNGEGLVVDAASLSQDMFLCSAVNNEDDKNMFKFYEDKLVRNFFGDVFVFHMASKNIDADQRITHDLEKLTTDLSGLVTGMVKPSVDILWFTWRMKLLTGRRGVAILYAYMLLGLGFLRTVTPEFGDLISQEQQLEGTFR</sequence>
<feature type="domain" description="ABC transmembrane type-1" evidence="6">
    <location>
        <begin position="83"/>
        <end position="173"/>
    </location>
</feature>
<accession>A0AAQ3PDT2</accession>
<proteinExistence type="predicted"/>
<feature type="transmembrane region" description="Helical" evidence="5">
    <location>
        <begin position="136"/>
        <end position="154"/>
    </location>
</feature>
<dbReference type="GO" id="GO:0006635">
    <property type="term" value="P:fatty acid beta-oxidation"/>
    <property type="evidence" value="ECO:0007669"/>
    <property type="project" value="TreeGrafter"/>
</dbReference>
<keyword evidence="4 5" id="KW-0472">Membrane</keyword>
<organism evidence="7 8">
    <name type="scientific">Vigna mungo</name>
    <name type="common">Black gram</name>
    <name type="synonym">Phaseolus mungo</name>
    <dbReference type="NCBI Taxonomy" id="3915"/>
    <lineage>
        <taxon>Eukaryota</taxon>
        <taxon>Viridiplantae</taxon>
        <taxon>Streptophyta</taxon>
        <taxon>Embryophyta</taxon>
        <taxon>Tracheophyta</taxon>
        <taxon>Spermatophyta</taxon>
        <taxon>Magnoliopsida</taxon>
        <taxon>eudicotyledons</taxon>
        <taxon>Gunneridae</taxon>
        <taxon>Pentapetalae</taxon>
        <taxon>rosids</taxon>
        <taxon>fabids</taxon>
        <taxon>Fabales</taxon>
        <taxon>Fabaceae</taxon>
        <taxon>Papilionoideae</taxon>
        <taxon>50 kb inversion clade</taxon>
        <taxon>NPAAA clade</taxon>
        <taxon>indigoferoid/millettioid clade</taxon>
        <taxon>Phaseoleae</taxon>
        <taxon>Vigna</taxon>
    </lineage>
</organism>
<evidence type="ECO:0000313" key="7">
    <source>
        <dbReference type="EMBL" id="WVZ25887.1"/>
    </source>
</evidence>
<evidence type="ECO:0000256" key="5">
    <source>
        <dbReference type="SAM" id="Phobius"/>
    </source>
</evidence>
<dbReference type="Proteomes" id="UP001374535">
    <property type="component" value="Chromosome 1"/>
</dbReference>
<dbReference type="PANTHER" id="PTHR11384:SF56">
    <property type="entry name" value="ABC TRANSPORTER D FAMILY MEMBER 1"/>
    <property type="match status" value="1"/>
</dbReference>
<dbReference type="InterPro" id="IPR011527">
    <property type="entry name" value="ABC1_TM_dom"/>
</dbReference>
<dbReference type="GO" id="GO:0005524">
    <property type="term" value="F:ATP binding"/>
    <property type="evidence" value="ECO:0007669"/>
    <property type="project" value="InterPro"/>
</dbReference>
<name>A0AAQ3PDT2_VIGMU</name>
<evidence type="ECO:0000256" key="2">
    <source>
        <dbReference type="ARBA" id="ARBA00022692"/>
    </source>
</evidence>
<dbReference type="GO" id="GO:0015910">
    <property type="term" value="P:long-chain fatty acid import into peroxisome"/>
    <property type="evidence" value="ECO:0007669"/>
    <property type="project" value="TreeGrafter"/>
</dbReference>
<dbReference type="AlphaFoldDB" id="A0AAQ3PDT2"/>
<keyword evidence="3 5" id="KW-1133">Transmembrane helix</keyword>
<evidence type="ECO:0000256" key="4">
    <source>
        <dbReference type="ARBA" id="ARBA00023136"/>
    </source>
</evidence>
<gene>
    <name evidence="7" type="ORF">V8G54_004431</name>
</gene>
<evidence type="ECO:0000256" key="3">
    <source>
        <dbReference type="ARBA" id="ARBA00022989"/>
    </source>
</evidence>
<keyword evidence="1" id="KW-0813">Transport</keyword>
<keyword evidence="2 5" id="KW-0812">Transmembrane</keyword>
<keyword evidence="8" id="KW-1185">Reference proteome</keyword>
<dbReference type="Pfam" id="PF06472">
    <property type="entry name" value="ABC_membrane_2"/>
    <property type="match status" value="1"/>
</dbReference>
<dbReference type="GO" id="GO:0042760">
    <property type="term" value="P:very long-chain fatty acid catabolic process"/>
    <property type="evidence" value="ECO:0007669"/>
    <property type="project" value="TreeGrafter"/>
</dbReference>
<evidence type="ECO:0000259" key="6">
    <source>
        <dbReference type="Pfam" id="PF06472"/>
    </source>
</evidence>
<dbReference type="InterPro" id="IPR050835">
    <property type="entry name" value="ABC_transporter_sub-D"/>
</dbReference>
<dbReference type="GO" id="GO:0007031">
    <property type="term" value="P:peroxisome organization"/>
    <property type="evidence" value="ECO:0007669"/>
    <property type="project" value="TreeGrafter"/>
</dbReference>
<dbReference type="EMBL" id="CP144700">
    <property type="protein sequence ID" value="WVZ25887.1"/>
    <property type="molecule type" value="Genomic_DNA"/>
</dbReference>
<dbReference type="GO" id="GO:0140359">
    <property type="term" value="F:ABC-type transporter activity"/>
    <property type="evidence" value="ECO:0007669"/>
    <property type="project" value="InterPro"/>
</dbReference>
<evidence type="ECO:0000256" key="1">
    <source>
        <dbReference type="ARBA" id="ARBA00022448"/>
    </source>
</evidence>
<protein>
    <recommendedName>
        <fullName evidence="6">ABC transmembrane type-1 domain-containing protein</fullName>
    </recommendedName>
</protein>
<dbReference type="PANTHER" id="PTHR11384">
    <property type="entry name" value="ATP-BINDING CASSETTE, SUB-FAMILY D MEMBER"/>
    <property type="match status" value="1"/>
</dbReference>